<dbReference type="AlphaFoldDB" id="R8W177"/>
<dbReference type="InterPro" id="IPR009061">
    <property type="entry name" value="DNA-bd_dom_put_sf"/>
</dbReference>
<comment type="caution">
    <text evidence="2">The sequence shown here is derived from an EMBL/GenBank/DDBJ whole genome shotgun (WGS) entry which is preliminary data.</text>
</comment>
<dbReference type="NCBIfam" id="TIGR01764">
    <property type="entry name" value="excise"/>
    <property type="match status" value="1"/>
</dbReference>
<dbReference type="RefSeq" id="WP_016147893.1">
    <property type="nucleotide sequence ID" value="NZ_KB976103.1"/>
</dbReference>
<proteinExistence type="predicted"/>
<name>R8W177_9FIRM</name>
<dbReference type="InterPro" id="IPR010093">
    <property type="entry name" value="SinI_DNA-bd"/>
</dbReference>
<feature type="domain" description="Helix-turn-helix" evidence="1">
    <location>
        <begin position="21"/>
        <end position="68"/>
    </location>
</feature>
<gene>
    <name evidence="2" type="ORF">HMPREF1526_01756</name>
</gene>
<evidence type="ECO:0000313" key="2">
    <source>
        <dbReference type="EMBL" id="EOQ38715.1"/>
    </source>
</evidence>
<dbReference type="EMBL" id="AQOB01000004">
    <property type="protein sequence ID" value="EOQ38715.1"/>
    <property type="molecule type" value="Genomic_DNA"/>
</dbReference>
<protein>
    <submittedName>
        <fullName evidence="2">Excisionase family DNA binding domain-containing protein</fullName>
    </submittedName>
</protein>
<accession>R8W177</accession>
<reference evidence="2 3" key="1">
    <citation type="submission" date="2013-01" db="EMBL/GenBank/DDBJ databases">
        <title>The Genome Sequence of Butyricicoccus pullicaecorum 1.2.</title>
        <authorList>
            <consortium name="The Broad Institute Genome Sequencing Platform"/>
            <person name="Earl A."/>
            <person name="Ward D."/>
            <person name="Feldgarden M."/>
            <person name="Gevers D."/>
            <person name="Van Immerseel F."/>
            <person name="Eeckhaut V."/>
            <person name="Walker B."/>
            <person name="Young S.K."/>
            <person name="Zeng Q."/>
            <person name="Gargeya S."/>
            <person name="Fitzgerald M."/>
            <person name="Haas B."/>
            <person name="Abouelleil A."/>
            <person name="Alvarado L."/>
            <person name="Arachchi H.M."/>
            <person name="Berlin A.M."/>
            <person name="Chapman S.B."/>
            <person name="Dewar J."/>
            <person name="Goldberg J."/>
            <person name="Griggs A."/>
            <person name="Gujja S."/>
            <person name="Hansen M."/>
            <person name="Howarth C."/>
            <person name="Imamovic A."/>
            <person name="Larimer J."/>
            <person name="McCowan C."/>
            <person name="Murphy C."/>
            <person name="Neiman D."/>
            <person name="Pearson M."/>
            <person name="Priest M."/>
            <person name="Roberts A."/>
            <person name="Saif S."/>
            <person name="Shea T."/>
            <person name="Sisk P."/>
            <person name="Sykes S."/>
            <person name="Wortman J."/>
            <person name="Nusbaum C."/>
            <person name="Birren B."/>
        </authorList>
    </citation>
    <scope>NUCLEOTIDE SEQUENCE [LARGE SCALE GENOMIC DNA]</scope>
    <source>
        <strain evidence="2 3">1.2</strain>
    </source>
</reference>
<dbReference type="HOGENOM" id="CLU_140176_16_1_9"/>
<evidence type="ECO:0000313" key="3">
    <source>
        <dbReference type="Proteomes" id="UP000013981"/>
    </source>
</evidence>
<evidence type="ECO:0000259" key="1">
    <source>
        <dbReference type="Pfam" id="PF12728"/>
    </source>
</evidence>
<dbReference type="GO" id="GO:0003677">
    <property type="term" value="F:DNA binding"/>
    <property type="evidence" value="ECO:0007669"/>
    <property type="project" value="InterPro"/>
</dbReference>
<dbReference type="eggNOG" id="COG1910">
    <property type="taxonomic scope" value="Bacteria"/>
</dbReference>
<dbReference type="Proteomes" id="UP000013981">
    <property type="component" value="Unassembled WGS sequence"/>
</dbReference>
<dbReference type="SUPFAM" id="SSF46955">
    <property type="entry name" value="Putative DNA-binding domain"/>
    <property type="match status" value="1"/>
</dbReference>
<organism evidence="2 3">
    <name type="scientific">Butyricicoccus pullicaecorum 1.2</name>
    <dbReference type="NCBI Taxonomy" id="1203606"/>
    <lineage>
        <taxon>Bacteria</taxon>
        <taxon>Bacillati</taxon>
        <taxon>Bacillota</taxon>
        <taxon>Clostridia</taxon>
        <taxon>Eubacteriales</taxon>
        <taxon>Butyricicoccaceae</taxon>
        <taxon>Butyricicoccus</taxon>
    </lineage>
</organism>
<dbReference type="Pfam" id="PF12728">
    <property type="entry name" value="HTH_17"/>
    <property type="match status" value="1"/>
</dbReference>
<sequence>MKYFDITCEQDEEMLDVEYEFLTPREVMNLLCIGKSTFYRLVHSGELPAFRIGKLWRVKRSDLKRFANH</sequence>
<dbReference type="InterPro" id="IPR041657">
    <property type="entry name" value="HTH_17"/>
</dbReference>
<keyword evidence="3" id="KW-1185">Reference proteome</keyword>